<dbReference type="InterPro" id="IPR001155">
    <property type="entry name" value="OxRdtase_FMN_N"/>
</dbReference>
<dbReference type="EMBL" id="QVQY01000001">
    <property type="protein sequence ID" value="RFU52030.1"/>
    <property type="molecule type" value="Genomic_DNA"/>
</dbReference>
<evidence type="ECO:0000313" key="9">
    <source>
        <dbReference type="Proteomes" id="UP000264056"/>
    </source>
</evidence>
<dbReference type="InterPro" id="IPR013785">
    <property type="entry name" value="Aldolase_TIM"/>
</dbReference>
<name>A0A372KPN5_9STRE</name>
<evidence type="ECO:0000313" key="5">
    <source>
        <dbReference type="EMBL" id="RFU52030.1"/>
    </source>
</evidence>
<reference evidence="6 8" key="2">
    <citation type="submission" date="2018-08" db="EMBL/GenBank/DDBJ databases">
        <title>Draft genome of Streptococcus sp. nov. Z1.</title>
        <authorList>
            <person name="Tian Z."/>
        </authorList>
    </citation>
    <scope>NUCLEOTIDE SEQUENCE [LARGE SCALE GENOMIC DNA]</scope>
    <source>
        <strain evidence="6">Z1</strain>
        <strain evidence="8">Z1(2018)</strain>
    </source>
</reference>
<organism evidence="6 8">
    <name type="scientific">Streptococcus chenjunshii</name>
    <dbReference type="NCBI Taxonomy" id="2173853"/>
    <lineage>
        <taxon>Bacteria</taxon>
        <taxon>Bacillati</taxon>
        <taxon>Bacillota</taxon>
        <taxon>Bacilli</taxon>
        <taxon>Lactobacillales</taxon>
        <taxon>Streptococcaceae</taxon>
        <taxon>Streptococcus</taxon>
    </lineage>
</organism>
<keyword evidence="1" id="KW-0285">Flavoprotein</keyword>
<keyword evidence="2" id="KW-0560">Oxidoreductase</keyword>
<keyword evidence="9" id="KW-1185">Reference proteome</keyword>
<dbReference type="InterPro" id="IPR051799">
    <property type="entry name" value="NADH_flavin_oxidoreductase"/>
</dbReference>
<dbReference type="RefSeq" id="WP_116877319.1">
    <property type="nucleotide sequence ID" value="NZ_CP031733.1"/>
</dbReference>
<dbReference type="EMBL" id="QVQZ01000001">
    <property type="protein sequence ID" value="RFU54222.1"/>
    <property type="molecule type" value="Genomic_DNA"/>
</dbReference>
<evidence type="ECO:0000313" key="6">
    <source>
        <dbReference type="EMBL" id="RFU54222.1"/>
    </source>
</evidence>
<evidence type="ECO:0000313" key="4">
    <source>
        <dbReference type="EMBL" id="AXQ78509.1"/>
    </source>
</evidence>
<evidence type="ECO:0000259" key="3">
    <source>
        <dbReference type="Pfam" id="PF00724"/>
    </source>
</evidence>
<dbReference type="SUPFAM" id="SSF51395">
    <property type="entry name" value="FMN-linked oxidoreductases"/>
    <property type="match status" value="1"/>
</dbReference>
<dbReference type="Proteomes" id="UP000246115">
    <property type="component" value="Chromosome"/>
</dbReference>
<evidence type="ECO:0000313" key="7">
    <source>
        <dbReference type="Proteomes" id="UP000246115"/>
    </source>
</evidence>
<dbReference type="Gene3D" id="3.20.20.70">
    <property type="entry name" value="Aldolase class I"/>
    <property type="match status" value="1"/>
</dbReference>
<dbReference type="GO" id="GO:0016491">
    <property type="term" value="F:oxidoreductase activity"/>
    <property type="evidence" value="ECO:0007669"/>
    <property type="project" value="UniProtKB-KW"/>
</dbReference>
<dbReference type="Proteomes" id="UP000262901">
    <property type="component" value="Unassembled WGS sequence"/>
</dbReference>
<dbReference type="GO" id="GO:0010181">
    <property type="term" value="F:FMN binding"/>
    <property type="evidence" value="ECO:0007669"/>
    <property type="project" value="InterPro"/>
</dbReference>
<dbReference type="CDD" id="cd04735">
    <property type="entry name" value="OYE_like_4_FMN"/>
    <property type="match status" value="1"/>
</dbReference>
<evidence type="ECO:0000256" key="2">
    <source>
        <dbReference type="ARBA" id="ARBA00023002"/>
    </source>
</evidence>
<dbReference type="Pfam" id="PF00724">
    <property type="entry name" value="Oxidored_FMN"/>
    <property type="match status" value="1"/>
</dbReference>
<accession>A0A372KPN5</accession>
<reference evidence="7" key="3">
    <citation type="submission" date="2018-08" db="EMBL/GenBank/DDBJ databases">
        <title>Streptococcus chenjunshii sp. nov., isolated from stools sample of the Tibetan antelope in the Qinghai-Tibet plateau, China.</title>
        <authorList>
            <person name="Tian Z."/>
        </authorList>
    </citation>
    <scope>NUCLEOTIDE SEQUENCE [LARGE SCALE GENOMIC DNA]</scope>
    <source>
        <strain evidence="7">Z15</strain>
    </source>
</reference>
<dbReference type="EMBL" id="CP031733">
    <property type="protein sequence ID" value="AXQ78509.1"/>
    <property type="molecule type" value="Genomic_DNA"/>
</dbReference>
<gene>
    <name evidence="4" type="ORF">DDV21_005145</name>
    <name evidence="5" type="ORF">DDV22_00900</name>
    <name evidence="6" type="ORF">DDV23_01455</name>
</gene>
<reference evidence="4" key="4">
    <citation type="journal article" date="2019" name="Int. J. Syst. Evol. Microbiol.">
        <title>Streptococcus chenjunshii sp. nov. isolated from feces of Tibetan antelopes.</title>
        <authorList>
            <person name="Tian Z."/>
            <person name="Lu S."/>
            <person name="Jin D."/>
            <person name="Yang J."/>
            <person name="Pu J."/>
            <person name="Lai X.H."/>
            <person name="Bai X.N."/>
            <person name="Wu X.M."/>
            <person name="Li J."/>
            <person name="Wang S."/>
            <person name="Xu J."/>
        </authorList>
    </citation>
    <scope>NUCLEOTIDE SEQUENCE</scope>
    <source>
        <strain evidence="4">Z15</strain>
    </source>
</reference>
<reference evidence="5 9" key="1">
    <citation type="submission" date="2018-08" db="EMBL/GenBank/DDBJ databases">
        <title>Draft genome of Streptococcus sp .nov. Z2.</title>
        <authorList>
            <person name="Tian Z."/>
        </authorList>
    </citation>
    <scope>NUCLEOTIDE SEQUENCE [LARGE SCALE GENOMIC DNA]</scope>
    <source>
        <strain evidence="5 9">Z2</strain>
    </source>
</reference>
<sequence>MPQYDFLQTYTLKNGATLKNRVAMAPMTTKSSYYNGALTNDEIRYYSMRSGGVGMLITGAFSVHPLGKGFEGGPAVWNDAYLCQLQRLANVIKINDTKAIIQLFHAGRKSTTAILRGEQPVSASAVAAEWPPNSEEPRALSENEIDEIIQDFAKATRRAIQAGFDGVEIHGANTYLIQQFFSPHSNRRTDSWGGRRRERMRFAKEILKAVKTVISEYAKTDFILGYRLSPEELETPGIRLEDSLDFVEEIQNDIDYLHLSIGSYNRTSLNNKNDTVPLVSHFKKVLNPSVPLITVGTIKSPADAQAAMALGADFIALGRSLINEPKWVQKVETNSEKSIRYQLNPVDMDDLAIPAGMQDYLLTTYKDAIDFTTNTVKQEFGQQMAPMEGYKKQ</sequence>
<evidence type="ECO:0000256" key="1">
    <source>
        <dbReference type="ARBA" id="ARBA00022630"/>
    </source>
</evidence>
<accession>A0A346NBW4</accession>
<dbReference type="KEGG" id="schj:DDV21_005145"/>
<proteinExistence type="predicted"/>
<protein>
    <submittedName>
        <fullName evidence="6">NADH-dependent flavin oxidoreductase</fullName>
    </submittedName>
</protein>
<feature type="domain" description="NADH:flavin oxidoreductase/NADH oxidase N-terminal" evidence="3">
    <location>
        <begin position="11"/>
        <end position="336"/>
    </location>
</feature>
<dbReference type="OrthoDB" id="9806724at2"/>
<dbReference type="Proteomes" id="UP000264056">
    <property type="component" value="Unassembled WGS sequence"/>
</dbReference>
<evidence type="ECO:0000313" key="8">
    <source>
        <dbReference type="Proteomes" id="UP000262901"/>
    </source>
</evidence>
<dbReference type="AlphaFoldDB" id="A0A372KPN5"/>
<dbReference type="PANTHER" id="PTHR43656:SF2">
    <property type="entry name" value="BINDING OXIDOREDUCTASE, PUTATIVE (AFU_ORTHOLOGUE AFUA_2G08260)-RELATED"/>
    <property type="match status" value="1"/>
</dbReference>
<dbReference type="PANTHER" id="PTHR43656">
    <property type="entry name" value="BINDING OXIDOREDUCTASE, PUTATIVE (AFU_ORTHOLOGUE AFUA_2G08260)-RELATED"/>
    <property type="match status" value="1"/>
</dbReference>